<feature type="transmembrane region" description="Helical" evidence="1">
    <location>
        <begin position="157"/>
        <end position="177"/>
    </location>
</feature>
<feature type="transmembrane region" description="Helical" evidence="1">
    <location>
        <begin position="43"/>
        <end position="64"/>
    </location>
</feature>
<keyword evidence="4" id="KW-1185">Reference proteome</keyword>
<dbReference type="PROSITE" id="PS50887">
    <property type="entry name" value="GGDEF"/>
    <property type="match status" value="1"/>
</dbReference>
<dbReference type="InterPro" id="IPR000160">
    <property type="entry name" value="GGDEF_dom"/>
</dbReference>
<accession>A0A7I8DJF6</accession>
<keyword evidence="1" id="KW-0472">Membrane</keyword>
<dbReference type="RefSeq" id="WP_185258902.1">
    <property type="nucleotide sequence ID" value="NZ_AP023368.1"/>
</dbReference>
<dbReference type="GO" id="GO:0005886">
    <property type="term" value="C:plasma membrane"/>
    <property type="evidence" value="ECO:0007669"/>
    <property type="project" value="TreeGrafter"/>
</dbReference>
<sequence>MDLTHKESYRNMKDIRELIFKVFSTISMAVIVFFAVLFVWKGYWFATLLLFIAFIPFPVALYLYQKGHKTVGIFISILDAIWIVLFETFFVFSNVVCFHYQYFDTMAILFLISDLYQPRQRNISIGLAIAIFISFFICENYANTPILDFMQGINLNLLKHISLIITLIAMFIIFYTYSIQLSRKEKVMQFLVDHDALTGTFNRGYLNGAGEKYFANHQMNNKPFSIILLDIDDFKKINDQYGHQLGDRVLITMSETINQNIRRKDIFARYGGEEFVILLSGTNNAEAYNIAERIRADIESLKIPIKDGMISFTISIGVSTLSRHHWSFDQLLVEVDQLLYQSKNNGKNQTTRLRVEPI</sequence>
<evidence type="ECO:0000259" key="2">
    <source>
        <dbReference type="PROSITE" id="PS50887"/>
    </source>
</evidence>
<dbReference type="GO" id="GO:0043709">
    <property type="term" value="P:cell adhesion involved in single-species biofilm formation"/>
    <property type="evidence" value="ECO:0007669"/>
    <property type="project" value="TreeGrafter"/>
</dbReference>
<feature type="domain" description="GGDEF" evidence="2">
    <location>
        <begin position="222"/>
        <end position="355"/>
    </location>
</feature>
<dbReference type="SUPFAM" id="SSF55073">
    <property type="entry name" value="Nucleotide cyclase"/>
    <property type="match status" value="1"/>
</dbReference>
<keyword evidence="1" id="KW-0812">Transmembrane</keyword>
<name>A0A7I8DJF6_9FIRM</name>
<dbReference type="InterPro" id="IPR029787">
    <property type="entry name" value="Nucleotide_cyclase"/>
</dbReference>
<dbReference type="SMART" id="SM00267">
    <property type="entry name" value="GGDEF"/>
    <property type="match status" value="1"/>
</dbReference>
<dbReference type="FunFam" id="3.30.70.270:FF:000001">
    <property type="entry name" value="Diguanylate cyclase domain protein"/>
    <property type="match status" value="1"/>
</dbReference>
<evidence type="ECO:0000313" key="3">
    <source>
        <dbReference type="EMBL" id="BCJ98583.1"/>
    </source>
</evidence>
<dbReference type="Gene3D" id="3.30.70.270">
    <property type="match status" value="1"/>
</dbReference>
<dbReference type="EMBL" id="AP023368">
    <property type="protein sequence ID" value="BCJ98583.1"/>
    <property type="molecule type" value="Genomic_DNA"/>
</dbReference>
<dbReference type="InterPro" id="IPR043128">
    <property type="entry name" value="Rev_trsase/Diguanyl_cyclase"/>
</dbReference>
<proteinExistence type="predicted"/>
<organism evidence="3 4">
    <name type="scientific">Anaerocolumna chitinilytica</name>
    <dbReference type="NCBI Taxonomy" id="1727145"/>
    <lineage>
        <taxon>Bacteria</taxon>
        <taxon>Bacillati</taxon>
        <taxon>Bacillota</taxon>
        <taxon>Clostridia</taxon>
        <taxon>Lachnospirales</taxon>
        <taxon>Lachnospiraceae</taxon>
        <taxon>Anaerocolumna</taxon>
    </lineage>
</organism>
<keyword evidence="1" id="KW-1133">Transmembrane helix</keyword>
<dbReference type="GO" id="GO:1902201">
    <property type="term" value="P:negative regulation of bacterial-type flagellum-dependent cell motility"/>
    <property type="evidence" value="ECO:0007669"/>
    <property type="project" value="TreeGrafter"/>
</dbReference>
<feature type="transmembrane region" description="Helical" evidence="1">
    <location>
        <begin position="98"/>
        <end position="116"/>
    </location>
</feature>
<feature type="transmembrane region" description="Helical" evidence="1">
    <location>
        <begin position="71"/>
        <end position="92"/>
    </location>
</feature>
<dbReference type="Pfam" id="PF00990">
    <property type="entry name" value="GGDEF"/>
    <property type="match status" value="1"/>
</dbReference>
<protein>
    <recommendedName>
        <fullName evidence="2">GGDEF domain-containing protein</fullName>
    </recommendedName>
</protein>
<dbReference type="PANTHER" id="PTHR45138">
    <property type="entry name" value="REGULATORY COMPONENTS OF SENSORY TRANSDUCTION SYSTEM"/>
    <property type="match status" value="1"/>
</dbReference>
<dbReference type="NCBIfam" id="TIGR00254">
    <property type="entry name" value="GGDEF"/>
    <property type="match status" value="1"/>
</dbReference>
<feature type="transmembrane region" description="Helical" evidence="1">
    <location>
        <begin position="18"/>
        <end position="37"/>
    </location>
</feature>
<dbReference type="CDD" id="cd01949">
    <property type="entry name" value="GGDEF"/>
    <property type="match status" value="1"/>
</dbReference>
<dbReference type="KEGG" id="acht:bsdcttw_16240"/>
<evidence type="ECO:0000313" key="4">
    <source>
        <dbReference type="Proteomes" id="UP000515703"/>
    </source>
</evidence>
<evidence type="ECO:0000256" key="1">
    <source>
        <dbReference type="SAM" id="Phobius"/>
    </source>
</evidence>
<dbReference type="AlphaFoldDB" id="A0A7I8DJF6"/>
<reference evidence="3 4" key="2">
    <citation type="submission" date="2020-08" db="EMBL/GenBank/DDBJ databases">
        <authorList>
            <person name="Ueki A."/>
            <person name="Tonouchi A."/>
        </authorList>
    </citation>
    <scope>NUCLEOTIDE SEQUENCE [LARGE SCALE GENOMIC DNA]</scope>
    <source>
        <strain evidence="3 4">CTTW</strain>
    </source>
</reference>
<feature type="transmembrane region" description="Helical" evidence="1">
    <location>
        <begin position="123"/>
        <end position="142"/>
    </location>
</feature>
<dbReference type="InterPro" id="IPR050469">
    <property type="entry name" value="Diguanylate_Cyclase"/>
</dbReference>
<dbReference type="PANTHER" id="PTHR45138:SF9">
    <property type="entry name" value="DIGUANYLATE CYCLASE DGCM-RELATED"/>
    <property type="match status" value="1"/>
</dbReference>
<dbReference type="GO" id="GO:0052621">
    <property type="term" value="F:diguanylate cyclase activity"/>
    <property type="evidence" value="ECO:0007669"/>
    <property type="project" value="TreeGrafter"/>
</dbReference>
<reference evidence="3 4" key="1">
    <citation type="submission" date="2020-08" db="EMBL/GenBank/DDBJ databases">
        <title>Draft genome sequencing of an Anaerocolumna strain isolated from anoxic soil subjected to BSD treatment.</title>
        <authorList>
            <person name="Uek A."/>
            <person name="Tonouchi A."/>
        </authorList>
    </citation>
    <scope>NUCLEOTIDE SEQUENCE [LARGE SCALE GENOMIC DNA]</scope>
    <source>
        <strain evidence="3 4">CTTW</strain>
    </source>
</reference>
<dbReference type="Proteomes" id="UP000515703">
    <property type="component" value="Chromosome"/>
</dbReference>
<gene>
    <name evidence="3" type="ORF">bsdcttw_16240</name>
</gene>